<proteinExistence type="predicted"/>
<organism evidence="1 2">
    <name type="scientific">Romanomermis culicivorax</name>
    <name type="common">Nematode worm</name>
    <dbReference type="NCBI Taxonomy" id="13658"/>
    <lineage>
        <taxon>Eukaryota</taxon>
        <taxon>Metazoa</taxon>
        <taxon>Ecdysozoa</taxon>
        <taxon>Nematoda</taxon>
        <taxon>Enoplea</taxon>
        <taxon>Dorylaimia</taxon>
        <taxon>Mermithida</taxon>
        <taxon>Mermithoidea</taxon>
        <taxon>Mermithidae</taxon>
        <taxon>Romanomermis</taxon>
    </lineage>
</organism>
<evidence type="ECO:0000313" key="1">
    <source>
        <dbReference type="Proteomes" id="UP000887565"/>
    </source>
</evidence>
<keyword evidence="1" id="KW-1185">Reference proteome</keyword>
<accession>A0A915I1D5</accession>
<protein>
    <submittedName>
        <fullName evidence="2">Uncharacterized protein</fullName>
    </submittedName>
</protein>
<sequence length="76" mass="8281">MDSVLEVIGQMELMNLIDSLSLTDGMQAVRSMDLAKKYWHLPWGLLNKPFEIEALTAANVVLSAPAALEILGPEVA</sequence>
<dbReference type="Proteomes" id="UP000887565">
    <property type="component" value="Unplaced"/>
</dbReference>
<dbReference type="AlphaFoldDB" id="A0A915I1D5"/>
<reference evidence="2" key="1">
    <citation type="submission" date="2022-11" db="UniProtKB">
        <authorList>
            <consortium name="WormBaseParasite"/>
        </authorList>
    </citation>
    <scope>IDENTIFICATION</scope>
</reference>
<name>A0A915I1D5_ROMCU</name>
<dbReference type="WBParaSite" id="nRc.2.0.1.t07952-RA">
    <property type="protein sequence ID" value="nRc.2.0.1.t07952-RA"/>
    <property type="gene ID" value="nRc.2.0.1.g07952"/>
</dbReference>
<evidence type="ECO:0000313" key="2">
    <source>
        <dbReference type="WBParaSite" id="nRc.2.0.1.t07952-RA"/>
    </source>
</evidence>